<evidence type="ECO:0000256" key="3">
    <source>
        <dbReference type="SAM" id="Phobius"/>
    </source>
</evidence>
<feature type="transmembrane region" description="Helical" evidence="3">
    <location>
        <begin position="333"/>
        <end position="351"/>
    </location>
</feature>
<dbReference type="InterPro" id="IPR036770">
    <property type="entry name" value="Ankyrin_rpt-contain_sf"/>
</dbReference>
<sequence>MDERLVKAARVGDVEALHKIIKKDPDVLKSACSVHFEDSLLHVAAGRGKAEFVKQIVTRLPSLATETNKKGMIPLHLASLNGFVETVRELLNAKLDDEVNQCLLKDDEGWTPLHCASQKGKISVIEELIRACPQCLEQVTEEGETVLHVAVKANQFEAVKVLADSIKRHNFHNLLKAQDKKGKSAYQLAAAKKLPSQVVEVLKEDDDEIREERHRTIDINIEGEGNEDSEASNERQSTQDAILVVATLIITLTYQALASPPTTLFKDGSTKIDWECLFSKKISQHSLANQLKECPAVLSYAFLMFNTTIFLLSIYMIVLALRRKCLLERISRVAQLLTVCLILCYSVLLTAVSYNIVYFSVPFAIIGVLAFFWLSIKDWPTLKERILAAKKWR</sequence>
<dbReference type="PROSITE" id="PS50297">
    <property type="entry name" value="ANK_REP_REGION"/>
    <property type="match status" value="2"/>
</dbReference>
<evidence type="ECO:0000259" key="4">
    <source>
        <dbReference type="Pfam" id="PF13962"/>
    </source>
</evidence>
<evidence type="ECO:0000256" key="1">
    <source>
        <dbReference type="ARBA" id="ARBA00004413"/>
    </source>
</evidence>
<feature type="transmembrane region" description="Helical" evidence="3">
    <location>
        <begin position="241"/>
        <end position="258"/>
    </location>
</feature>
<dbReference type="InterPro" id="IPR002110">
    <property type="entry name" value="Ankyrin_rpt"/>
</dbReference>
<feature type="domain" description="PGG" evidence="4">
    <location>
        <begin position="235"/>
        <end position="354"/>
    </location>
</feature>
<dbReference type="Pfam" id="PF12796">
    <property type="entry name" value="Ank_2"/>
    <property type="match status" value="1"/>
</dbReference>
<dbReference type="Proteomes" id="UP001293593">
    <property type="component" value="Unassembled WGS sequence"/>
</dbReference>
<feature type="repeat" description="ANK" evidence="2">
    <location>
        <begin position="108"/>
        <end position="130"/>
    </location>
</feature>
<gene>
    <name evidence="5" type="ORF">QN277_016615</name>
</gene>
<reference evidence="5" key="1">
    <citation type="submission" date="2023-10" db="EMBL/GenBank/DDBJ databases">
        <title>Chromosome-level genome of the transformable northern wattle, Acacia crassicarpa.</title>
        <authorList>
            <person name="Massaro I."/>
            <person name="Sinha N.R."/>
            <person name="Poethig S."/>
            <person name="Leichty A.R."/>
        </authorList>
    </citation>
    <scope>NUCLEOTIDE SEQUENCE</scope>
    <source>
        <strain evidence="5">Acra3RX</strain>
        <tissue evidence="5">Leaf</tissue>
    </source>
</reference>
<evidence type="ECO:0000313" key="5">
    <source>
        <dbReference type="EMBL" id="KAK4278820.1"/>
    </source>
</evidence>
<keyword evidence="3" id="KW-0812">Transmembrane</keyword>
<comment type="caution">
    <text evidence="5">The sequence shown here is derived from an EMBL/GenBank/DDBJ whole genome shotgun (WGS) entry which is preliminary data.</text>
</comment>
<dbReference type="SMART" id="SM00248">
    <property type="entry name" value="ANK"/>
    <property type="match status" value="4"/>
</dbReference>
<dbReference type="PANTHER" id="PTHR24128">
    <property type="entry name" value="HOMEOBOX PROTEIN WARIAI"/>
    <property type="match status" value="1"/>
</dbReference>
<organism evidence="5 6">
    <name type="scientific">Acacia crassicarpa</name>
    <name type="common">northern wattle</name>
    <dbReference type="NCBI Taxonomy" id="499986"/>
    <lineage>
        <taxon>Eukaryota</taxon>
        <taxon>Viridiplantae</taxon>
        <taxon>Streptophyta</taxon>
        <taxon>Embryophyta</taxon>
        <taxon>Tracheophyta</taxon>
        <taxon>Spermatophyta</taxon>
        <taxon>Magnoliopsida</taxon>
        <taxon>eudicotyledons</taxon>
        <taxon>Gunneridae</taxon>
        <taxon>Pentapetalae</taxon>
        <taxon>rosids</taxon>
        <taxon>fabids</taxon>
        <taxon>Fabales</taxon>
        <taxon>Fabaceae</taxon>
        <taxon>Caesalpinioideae</taxon>
        <taxon>mimosoid clade</taxon>
        <taxon>Acacieae</taxon>
        <taxon>Acacia</taxon>
    </lineage>
</organism>
<dbReference type="AlphaFoldDB" id="A0AAE1MWZ5"/>
<name>A0AAE1MWZ5_9FABA</name>
<feature type="transmembrane region" description="Helical" evidence="3">
    <location>
        <begin position="297"/>
        <end position="321"/>
    </location>
</feature>
<dbReference type="GO" id="GO:0005886">
    <property type="term" value="C:plasma membrane"/>
    <property type="evidence" value="ECO:0007669"/>
    <property type="project" value="UniProtKB-SubCell"/>
</dbReference>
<keyword evidence="3" id="KW-0472">Membrane</keyword>
<dbReference type="SUPFAM" id="SSF48403">
    <property type="entry name" value="Ankyrin repeat"/>
    <property type="match status" value="1"/>
</dbReference>
<keyword evidence="2" id="KW-0040">ANK repeat</keyword>
<dbReference type="Gene3D" id="1.25.40.20">
    <property type="entry name" value="Ankyrin repeat-containing domain"/>
    <property type="match status" value="1"/>
</dbReference>
<feature type="repeat" description="ANK" evidence="2">
    <location>
        <begin position="70"/>
        <end position="96"/>
    </location>
</feature>
<evidence type="ECO:0000313" key="6">
    <source>
        <dbReference type="Proteomes" id="UP001293593"/>
    </source>
</evidence>
<feature type="transmembrane region" description="Helical" evidence="3">
    <location>
        <begin position="357"/>
        <end position="376"/>
    </location>
</feature>
<dbReference type="EMBL" id="JAWXYG010000003">
    <property type="protein sequence ID" value="KAK4278820.1"/>
    <property type="molecule type" value="Genomic_DNA"/>
</dbReference>
<dbReference type="Pfam" id="PF13962">
    <property type="entry name" value="PGG"/>
    <property type="match status" value="1"/>
</dbReference>
<evidence type="ECO:0000256" key="2">
    <source>
        <dbReference type="PROSITE-ProRule" id="PRU00023"/>
    </source>
</evidence>
<protein>
    <recommendedName>
        <fullName evidence="4">PGG domain-containing protein</fullName>
    </recommendedName>
</protein>
<dbReference type="PROSITE" id="PS50088">
    <property type="entry name" value="ANK_REPEAT"/>
    <property type="match status" value="2"/>
</dbReference>
<keyword evidence="6" id="KW-1185">Reference proteome</keyword>
<keyword evidence="3" id="KW-1133">Transmembrane helix</keyword>
<proteinExistence type="predicted"/>
<accession>A0AAE1MWZ5</accession>
<dbReference type="PANTHER" id="PTHR24128:SF112">
    <property type="entry name" value="OS06G0292400 PROTEIN"/>
    <property type="match status" value="1"/>
</dbReference>
<comment type="subcellular location">
    <subcellularLocation>
        <location evidence="1">Cell membrane</location>
        <topology evidence="1">Peripheral membrane protein</topology>
        <orientation evidence="1">Cytoplasmic side</orientation>
    </subcellularLocation>
</comment>
<dbReference type="InterPro" id="IPR026961">
    <property type="entry name" value="PGG_dom"/>
</dbReference>